<protein>
    <recommendedName>
        <fullName evidence="1">Methyltransferase FkbM domain-containing protein</fullName>
    </recommendedName>
</protein>
<dbReference type="Proteomes" id="UP000626109">
    <property type="component" value="Unassembled WGS sequence"/>
</dbReference>
<evidence type="ECO:0000259" key="1">
    <source>
        <dbReference type="Pfam" id="PF05050"/>
    </source>
</evidence>
<name>A0A813IPG0_POLGL</name>
<organism evidence="2 3">
    <name type="scientific">Polarella glacialis</name>
    <name type="common">Dinoflagellate</name>
    <dbReference type="NCBI Taxonomy" id="89957"/>
    <lineage>
        <taxon>Eukaryota</taxon>
        <taxon>Sar</taxon>
        <taxon>Alveolata</taxon>
        <taxon>Dinophyceae</taxon>
        <taxon>Suessiales</taxon>
        <taxon>Suessiaceae</taxon>
        <taxon>Polarella</taxon>
    </lineage>
</organism>
<dbReference type="AlphaFoldDB" id="A0A813IPG0"/>
<reference evidence="2" key="1">
    <citation type="submission" date="2021-02" db="EMBL/GenBank/DDBJ databases">
        <authorList>
            <person name="Dougan E. K."/>
            <person name="Rhodes N."/>
            <person name="Thang M."/>
            <person name="Chan C."/>
        </authorList>
    </citation>
    <scope>NUCLEOTIDE SEQUENCE</scope>
</reference>
<dbReference type="InterPro" id="IPR029063">
    <property type="entry name" value="SAM-dependent_MTases_sf"/>
</dbReference>
<dbReference type="InterPro" id="IPR006342">
    <property type="entry name" value="FkbM_mtfrase"/>
</dbReference>
<dbReference type="GO" id="GO:0008171">
    <property type="term" value="F:O-methyltransferase activity"/>
    <property type="evidence" value="ECO:0007669"/>
    <property type="project" value="TreeGrafter"/>
</dbReference>
<dbReference type="SUPFAM" id="SSF53335">
    <property type="entry name" value="S-adenosyl-L-methionine-dependent methyltransferases"/>
    <property type="match status" value="1"/>
</dbReference>
<comment type="caution">
    <text evidence="2">The sequence shown here is derived from an EMBL/GenBank/DDBJ whole genome shotgun (WGS) entry which is preliminary data.</text>
</comment>
<sequence>MLDGAEHTADWNDRHLLGEESHVVGLGGQILDSSEHDVIWYESSSFHTGNSLFKEDTAFFKDVAPTTKHANTVDNVLQKNVWNFQFNLLKIDVQGAELSVLSGASRALATVDAVLMEMPFAGVYNKGSPSFAQYAAFMDKLGFSPLDLTEVHKMGGVTVQIDFLWVRKCSRWPQMEQAKLQSLR</sequence>
<dbReference type="Pfam" id="PF05050">
    <property type="entry name" value="Methyltransf_21"/>
    <property type="match status" value="1"/>
</dbReference>
<gene>
    <name evidence="2" type="ORF">PGLA2088_LOCUS12770</name>
</gene>
<evidence type="ECO:0000313" key="3">
    <source>
        <dbReference type="Proteomes" id="UP000626109"/>
    </source>
</evidence>
<feature type="domain" description="Methyltransferase FkbM" evidence="1">
    <location>
        <begin position="60"/>
        <end position="144"/>
    </location>
</feature>
<dbReference type="PANTHER" id="PTHR36973:SF4">
    <property type="entry name" value="NODULATION PROTEIN"/>
    <property type="match status" value="1"/>
</dbReference>
<proteinExistence type="predicted"/>
<dbReference type="EMBL" id="CAJNNW010015108">
    <property type="protein sequence ID" value="CAE8657361.1"/>
    <property type="molecule type" value="Genomic_DNA"/>
</dbReference>
<dbReference type="PANTHER" id="PTHR36973">
    <property type="entry name" value="SLL1456 PROTEIN-RELATED"/>
    <property type="match status" value="1"/>
</dbReference>
<accession>A0A813IPG0</accession>
<dbReference type="InterPro" id="IPR053188">
    <property type="entry name" value="FkbM_Methyltransferase"/>
</dbReference>
<evidence type="ECO:0000313" key="2">
    <source>
        <dbReference type="EMBL" id="CAE8657361.1"/>
    </source>
</evidence>
<dbReference type="Gene3D" id="3.40.50.150">
    <property type="entry name" value="Vaccinia Virus protein VP39"/>
    <property type="match status" value="1"/>
</dbReference>